<dbReference type="AlphaFoldDB" id="A0A9D1UTS9"/>
<dbReference type="EMBL" id="DXGD01000325">
    <property type="protein sequence ID" value="HIX00227.1"/>
    <property type="molecule type" value="Genomic_DNA"/>
</dbReference>
<evidence type="ECO:0000313" key="3">
    <source>
        <dbReference type="EMBL" id="HIX00227.1"/>
    </source>
</evidence>
<proteinExistence type="predicted"/>
<organism evidence="3 4">
    <name type="scientific">Candidatus Nesterenkonia stercoripullorum</name>
    <dbReference type="NCBI Taxonomy" id="2838701"/>
    <lineage>
        <taxon>Bacteria</taxon>
        <taxon>Bacillati</taxon>
        <taxon>Actinomycetota</taxon>
        <taxon>Actinomycetes</taxon>
        <taxon>Micrococcales</taxon>
        <taxon>Micrococcaceae</taxon>
        <taxon>Nesterenkonia</taxon>
    </lineage>
</organism>
<reference evidence="3" key="1">
    <citation type="journal article" date="2021" name="PeerJ">
        <title>Extensive microbial diversity within the chicken gut microbiome revealed by metagenomics and culture.</title>
        <authorList>
            <person name="Gilroy R."/>
            <person name="Ravi A."/>
            <person name="Getino M."/>
            <person name="Pursley I."/>
            <person name="Horton D.L."/>
            <person name="Alikhan N.F."/>
            <person name="Baker D."/>
            <person name="Gharbi K."/>
            <person name="Hall N."/>
            <person name="Watson M."/>
            <person name="Adriaenssens E.M."/>
            <person name="Foster-Nyarko E."/>
            <person name="Jarju S."/>
            <person name="Secka A."/>
            <person name="Antonio M."/>
            <person name="Oren A."/>
            <person name="Chaudhuri R.R."/>
            <person name="La Ragione R."/>
            <person name="Hildebrand F."/>
            <person name="Pallen M.J."/>
        </authorList>
    </citation>
    <scope>NUCLEOTIDE SEQUENCE</scope>
    <source>
        <strain evidence="3">ChiHejej3B27-3195</strain>
    </source>
</reference>
<evidence type="ECO:0000256" key="2">
    <source>
        <dbReference type="SAM" id="Phobius"/>
    </source>
</evidence>
<gene>
    <name evidence="3" type="ORF">H9871_08800</name>
</gene>
<reference evidence="3" key="2">
    <citation type="submission" date="2021-04" db="EMBL/GenBank/DDBJ databases">
        <authorList>
            <person name="Gilroy R."/>
        </authorList>
    </citation>
    <scope>NUCLEOTIDE SEQUENCE</scope>
    <source>
        <strain evidence="3">ChiHejej3B27-3195</strain>
    </source>
</reference>
<feature type="region of interest" description="Disordered" evidence="1">
    <location>
        <begin position="90"/>
        <end position="155"/>
    </location>
</feature>
<feature type="transmembrane region" description="Helical" evidence="2">
    <location>
        <begin position="24"/>
        <end position="46"/>
    </location>
</feature>
<feature type="compositionally biased region" description="Low complexity" evidence="1">
    <location>
        <begin position="260"/>
        <end position="285"/>
    </location>
</feature>
<keyword evidence="2" id="KW-1133">Transmembrane helix</keyword>
<feature type="compositionally biased region" description="Low complexity" evidence="1">
    <location>
        <begin position="107"/>
        <end position="125"/>
    </location>
</feature>
<evidence type="ECO:0000256" key="1">
    <source>
        <dbReference type="SAM" id="MobiDB-lite"/>
    </source>
</evidence>
<keyword evidence="2" id="KW-0472">Membrane</keyword>
<accession>A0A9D1UTS9</accession>
<keyword evidence="2" id="KW-0812">Transmembrane</keyword>
<feature type="compositionally biased region" description="Basic and acidic residues" evidence="1">
    <location>
        <begin position="290"/>
        <end position="312"/>
    </location>
</feature>
<name>A0A9D1UTS9_9MICC</name>
<feature type="transmembrane region" description="Helical" evidence="2">
    <location>
        <begin position="52"/>
        <end position="75"/>
    </location>
</feature>
<protein>
    <submittedName>
        <fullName evidence="3">Uncharacterized protein</fullName>
    </submittedName>
</protein>
<feature type="region of interest" description="Disordered" evidence="1">
    <location>
        <begin position="201"/>
        <end position="312"/>
    </location>
</feature>
<sequence length="312" mass="31912">MTVTPPGAVARTSGPSLRIHWGRLGLALLGAISLLGAIVTGILAPLTSAVTFVAPLVFLGLLAASIVALRVLAVLRHGQRRRSRVEQAFSEAMNPLSQQDPSAGTDAATSARAPRGSSAGRGRLGQPVAADAQLEESTADASAAEPSNAGSFNAEPFNALSADERGAGGPASLQTVDVDGIPEGVGETLPETAAPEVGYQVATPGSVSTGGVWEPREVPKPRYLTAGKADRTVPEPLETEPVRASPDVKLRQPAAPPASPSAATPSRAESADPASPSAGTPSSPAEVPFEADRSRRSKPAIDLDEVLKRRRA</sequence>
<dbReference type="Proteomes" id="UP000824151">
    <property type="component" value="Unassembled WGS sequence"/>
</dbReference>
<evidence type="ECO:0000313" key="4">
    <source>
        <dbReference type="Proteomes" id="UP000824151"/>
    </source>
</evidence>
<comment type="caution">
    <text evidence="3">The sequence shown here is derived from an EMBL/GenBank/DDBJ whole genome shotgun (WGS) entry which is preliminary data.</text>
</comment>